<evidence type="ECO:0000313" key="1">
    <source>
        <dbReference type="EMBL" id="CAD7659136.1"/>
    </source>
</evidence>
<gene>
    <name evidence="1" type="ORF">ONB1V03_LOCUS15732</name>
</gene>
<dbReference type="Proteomes" id="UP000728032">
    <property type="component" value="Unassembled WGS sequence"/>
</dbReference>
<name>A0A7R9QW88_9ACAR</name>
<reference evidence="1" key="1">
    <citation type="submission" date="2020-11" db="EMBL/GenBank/DDBJ databases">
        <authorList>
            <person name="Tran Van P."/>
        </authorList>
    </citation>
    <scope>NUCLEOTIDE SEQUENCE</scope>
</reference>
<proteinExistence type="predicted"/>
<accession>A0A7R9QW88</accession>
<dbReference type="EMBL" id="CAJPVJ010016619">
    <property type="protein sequence ID" value="CAG2176298.1"/>
    <property type="molecule type" value="Genomic_DNA"/>
</dbReference>
<dbReference type="AlphaFoldDB" id="A0A7R9QW88"/>
<sequence length="150" mass="16749">MASSHLSEDDLNRIVELILQDNEICTDGDTLRELPSVYQPSPIEKTTPKSLDACPLMSDWKKGLLAKLLALFTNPQLIQQFNESIKLDGWKCTLERYMSDIVVSGLATIVTTPMDVGLNSLQEIEVHKGDLPRGVPRHAVKPNFLYSKAQ</sequence>
<dbReference type="EMBL" id="OC931444">
    <property type="protein sequence ID" value="CAD7659136.1"/>
    <property type="molecule type" value="Genomic_DNA"/>
</dbReference>
<protein>
    <submittedName>
        <fullName evidence="1">Uncharacterized protein</fullName>
    </submittedName>
</protein>
<keyword evidence="2" id="KW-1185">Reference proteome</keyword>
<evidence type="ECO:0000313" key="2">
    <source>
        <dbReference type="Proteomes" id="UP000728032"/>
    </source>
</evidence>
<organism evidence="1">
    <name type="scientific">Oppiella nova</name>
    <dbReference type="NCBI Taxonomy" id="334625"/>
    <lineage>
        <taxon>Eukaryota</taxon>
        <taxon>Metazoa</taxon>
        <taxon>Ecdysozoa</taxon>
        <taxon>Arthropoda</taxon>
        <taxon>Chelicerata</taxon>
        <taxon>Arachnida</taxon>
        <taxon>Acari</taxon>
        <taxon>Acariformes</taxon>
        <taxon>Sarcoptiformes</taxon>
        <taxon>Oribatida</taxon>
        <taxon>Brachypylina</taxon>
        <taxon>Oppioidea</taxon>
        <taxon>Oppiidae</taxon>
        <taxon>Oppiella</taxon>
    </lineage>
</organism>